<dbReference type="Proteomes" id="UP000182427">
    <property type="component" value="Chromosome I"/>
</dbReference>
<evidence type="ECO:0000313" key="12">
    <source>
        <dbReference type="EMBL" id="SDF02658.1"/>
    </source>
</evidence>
<feature type="region of interest" description="Disordered" evidence="9">
    <location>
        <begin position="1"/>
        <end position="23"/>
    </location>
</feature>
<evidence type="ECO:0000256" key="1">
    <source>
        <dbReference type="ARBA" id="ARBA00002869"/>
    </source>
</evidence>
<dbReference type="Gene3D" id="3.30.160.40">
    <property type="entry name" value="Porphobilinogen deaminase, C-terminal domain"/>
    <property type="match status" value="1"/>
</dbReference>
<dbReference type="InterPro" id="IPR022417">
    <property type="entry name" value="Porphobilin_deaminase_N"/>
</dbReference>
<evidence type="ECO:0000259" key="10">
    <source>
        <dbReference type="Pfam" id="PF01379"/>
    </source>
</evidence>
<feature type="domain" description="Porphobilinogen deaminase N-terminal" evidence="10">
    <location>
        <begin position="25"/>
        <end position="209"/>
    </location>
</feature>
<evidence type="ECO:0000313" key="13">
    <source>
        <dbReference type="Proteomes" id="UP000182427"/>
    </source>
</evidence>
<dbReference type="PRINTS" id="PR00151">
    <property type="entry name" value="PORPHBDMNASE"/>
</dbReference>
<evidence type="ECO:0000259" key="11">
    <source>
        <dbReference type="Pfam" id="PF03900"/>
    </source>
</evidence>
<proteinExistence type="inferred from homology"/>
<keyword evidence="5 8" id="KW-0808">Transferase</keyword>
<reference evidence="13" key="1">
    <citation type="submission" date="2016-10" db="EMBL/GenBank/DDBJ databases">
        <authorList>
            <person name="Varghese N."/>
            <person name="Submissions S."/>
        </authorList>
    </citation>
    <scope>NUCLEOTIDE SEQUENCE [LARGE SCALE GENOMIC DNA]</scope>
    <source>
        <strain evidence="13">GAS232</strain>
    </source>
</reference>
<keyword evidence="6 8" id="KW-0627">Porphyrin biosynthesis</keyword>
<evidence type="ECO:0000256" key="6">
    <source>
        <dbReference type="ARBA" id="ARBA00023244"/>
    </source>
</evidence>
<comment type="function">
    <text evidence="1 8">Tetrapolymerization of the monopyrrole PBG into the hydroxymethylbilane pre-uroporphyrinogen in several discrete steps.</text>
</comment>
<comment type="pathway">
    <text evidence="2">Porphyrin-containing compound metabolism; protoporphyrin-IX biosynthesis; coproporphyrinogen-III from 5-aminolevulinate: step 2/4.</text>
</comment>
<evidence type="ECO:0000256" key="9">
    <source>
        <dbReference type="SAM" id="MobiDB-lite"/>
    </source>
</evidence>
<dbReference type="SUPFAM" id="SSF53850">
    <property type="entry name" value="Periplasmic binding protein-like II"/>
    <property type="match status" value="1"/>
</dbReference>
<dbReference type="PANTHER" id="PTHR11557">
    <property type="entry name" value="PORPHOBILINOGEN DEAMINASE"/>
    <property type="match status" value="1"/>
</dbReference>
<accession>A0A1G7HQS9</accession>
<organism evidence="12 13">
    <name type="scientific">Terriglobus roseus</name>
    <dbReference type="NCBI Taxonomy" id="392734"/>
    <lineage>
        <taxon>Bacteria</taxon>
        <taxon>Pseudomonadati</taxon>
        <taxon>Acidobacteriota</taxon>
        <taxon>Terriglobia</taxon>
        <taxon>Terriglobales</taxon>
        <taxon>Acidobacteriaceae</taxon>
        <taxon>Terriglobus</taxon>
    </lineage>
</organism>
<comment type="catalytic activity">
    <reaction evidence="7 8">
        <text>4 porphobilinogen + H2O = hydroxymethylbilane + 4 NH4(+)</text>
        <dbReference type="Rhea" id="RHEA:13185"/>
        <dbReference type="ChEBI" id="CHEBI:15377"/>
        <dbReference type="ChEBI" id="CHEBI:28938"/>
        <dbReference type="ChEBI" id="CHEBI:57845"/>
        <dbReference type="ChEBI" id="CHEBI:58126"/>
        <dbReference type="EC" id="2.5.1.61"/>
    </reaction>
</comment>
<evidence type="ECO:0000256" key="4">
    <source>
        <dbReference type="ARBA" id="ARBA00011245"/>
    </source>
</evidence>
<dbReference type="NCBIfam" id="TIGR00212">
    <property type="entry name" value="hemC"/>
    <property type="match status" value="1"/>
</dbReference>
<dbReference type="GO" id="GO:0004418">
    <property type="term" value="F:hydroxymethylbilane synthase activity"/>
    <property type="evidence" value="ECO:0007669"/>
    <property type="project" value="UniProtKB-UniRule"/>
</dbReference>
<comment type="similarity">
    <text evidence="3 8">Belongs to the HMBS family.</text>
</comment>
<sequence length="387" mass="41642">MVAGYSRGAGVGRRSGPQYDHSMHLRIGSRGSRLALWQSNHIAAHLRALGHTTEILIIRTTGDRMQDPAFAATIIGPDGKTPANVDGKGIFIKEIEEALAAGTIDLAVHSLKDLPTELDAQFTLAAIPERADPRDVLLVPDWLQIHTLPANARIGTTSPRRMAQLRALNPEFQFVAIRGNIDTRIRKLGRGDCDALVLAAAGIDRLGTRLLKPVELDPRHPEFGRPPHIECITHPDHDHLADHDHGDELPGQADWIRQRFDPEMLCPSPGQGALAIETRAGDTRTIAAIQVLDDATTRYAVESERWLLHALGGGCSLPVGALCIQEQGRAKLHAVVAAPDGECVVTATLYAAEGESAQSFGSRGAQTLVEQGARELLAEGFAGVEAE</sequence>
<comment type="miscellaneous">
    <text evidence="8">The porphobilinogen subunits are added to the dipyrromethane group.</text>
</comment>
<evidence type="ECO:0000256" key="2">
    <source>
        <dbReference type="ARBA" id="ARBA00004735"/>
    </source>
</evidence>
<dbReference type="InterPro" id="IPR036803">
    <property type="entry name" value="Porphobilinogen_deaminase_C_sf"/>
</dbReference>
<dbReference type="EC" id="2.5.1.61" evidence="8"/>
<dbReference type="InterPro" id="IPR022418">
    <property type="entry name" value="Porphobilinogen_deaminase_C"/>
</dbReference>
<feature type="modified residue" description="S-(dipyrrolylmethanemethyl)cysteine" evidence="8">
    <location>
        <position position="315"/>
    </location>
</feature>
<dbReference type="AlphaFoldDB" id="A0A1G7HQS9"/>
<dbReference type="Gene3D" id="3.40.190.10">
    <property type="entry name" value="Periplasmic binding protein-like II"/>
    <property type="match status" value="2"/>
</dbReference>
<dbReference type="Pfam" id="PF03900">
    <property type="entry name" value="Porphobil_deamC"/>
    <property type="match status" value="1"/>
</dbReference>
<dbReference type="EMBL" id="LT629690">
    <property type="protein sequence ID" value="SDF02658.1"/>
    <property type="molecule type" value="Genomic_DNA"/>
</dbReference>
<keyword evidence="13" id="KW-1185">Reference proteome</keyword>
<dbReference type="HAMAP" id="MF_00260">
    <property type="entry name" value="Porphobil_deam"/>
    <property type="match status" value="1"/>
</dbReference>
<dbReference type="GO" id="GO:0005737">
    <property type="term" value="C:cytoplasm"/>
    <property type="evidence" value="ECO:0007669"/>
    <property type="project" value="UniProtKB-UniRule"/>
</dbReference>
<name>A0A1G7HQS9_9BACT</name>
<dbReference type="Pfam" id="PF01379">
    <property type="entry name" value="Porphobil_deam"/>
    <property type="match status" value="1"/>
</dbReference>
<evidence type="ECO:0000256" key="5">
    <source>
        <dbReference type="ARBA" id="ARBA00022679"/>
    </source>
</evidence>
<gene>
    <name evidence="8" type="primary">hemC</name>
    <name evidence="12" type="ORF">SAMN05444167_1174</name>
</gene>
<dbReference type="InterPro" id="IPR000860">
    <property type="entry name" value="HemC"/>
</dbReference>
<comment type="cofactor">
    <cofactor evidence="8">
        <name>dipyrromethane</name>
        <dbReference type="ChEBI" id="CHEBI:60342"/>
    </cofactor>
    <text evidence="8">Binds 1 dipyrromethane group covalently.</text>
</comment>
<feature type="domain" description="Porphobilinogen deaminase C-terminal" evidence="11">
    <location>
        <begin position="300"/>
        <end position="367"/>
    </location>
</feature>
<evidence type="ECO:0000256" key="7">
    <source>
        <dbReference type="ARBA" id="ARBA00048169"/>
    </source>
</evidence>
<evidence type="ECO:0000256" key="8">
    <source>
        <dbReference type="HAMAP-Rule" id="MF_00260"/>
    </source>
</evidence>
<protein>
    <recommendedName>
        <fullName evidence="8">Porphobilinogen deaminase</fullName>
        <shortName evidence="8">PBG</shortName>
        <ecNumber evidence="8">2.5.1.61</ecNumber>
    </recommendedName>
    <alternativeName>
        <fullName evidence="8">Hydroxymethylbilane synthase</fullName>
        <shortName evidence="8">HMBS</shortName>
    </alternativeName>
    <alternativeName>
        <fullName evidence="8">Pre-uroporphyrinogen synthase</fullName>
    </alternativeName>
</protein>
<dbReference type="SUPFAM" id="SSF54782">
    <property type="entry name" value="Porphobilinogen deaminase (hydroxymethylbilane synthase), C-terminal domain"/>
    <property type="match status" value="1"/>
</dbReference>
<dbReference type="GO" id="GO:0006782">
    <property type="term" value="P:protoporphyrinogen IX biosynthetic process"/>
    <property type="evidence" value="ECO:0007669"/>
    <property type="project" value="UniProtKB-UniRule"/>
</dbReference>
<evidence type="ECO:0000256" key="3">
    <source>
        <dbReference type="ARBA" id="ARBA00005638"/>
    </source>
</evidence>
<comment type="subunit">
    <text evidence="4 8">Monomer.</text>
</comment>
<dbReference type="PANTHER" id="PTHR11557:SF0">
    <property type="entry name" value="PORPHOBILINOGEN DEAMINASE"/>
    <property type="match status" value="1"/>
</dbReference>